<dbReference type="RefSeq" id="WP_284919102.1">
    <property type="nucleotide sequence ID" value="NZ_CP126980.1"/>
</dbReference>
<organism evidence="1 2">
    <name type="scientific">Actinoplanes oblitus</name>
    <dbReference type="NCBI Taxonomy" id="3040509"/>
    <lineage>
        <taxon>Bacteria</taxon>
        <taxon>Bacillati</taxon>
        <taxon>Actinomycetota</taxon>
        <taxon>Actinomycetes</taxon>
        <taxon>Micromonosporales</taxon>
        <taxon>Micromonosporaceae</taxon>
        <taxon>Actinoplanes</taxon>
    </lineage>
</organism>
<keyword evidence="2" id="KW-1185">Reference proteome</keyword>
<proteinExistence type="predicted"/>
<evidence type="ECO:0000313" key="1">
    <source>
        <dbReference type="EMBL" id="WIM97706.1"/>
    </source>
</evidence>
<accession>A0ABY8WIN2</accession>
<reference evidence="1 2" key="1">
    <citation type="submission" date="2023-06" db="EMBL/GenBank/DDBJ databases">
        <authorList>
            <person name="Yushchuk O."/>
            <person name="Binda E."/>
            <person name="Ruckert-Reed C."/>
            <person name="Fedorenko V."/>
            <person name="Kalinowski J."/>
            <person name="Marinelli F."/>
        </authorList>
    </citation>
    <scope>NUCLEOTIDE SEQUENCE [LARGE SCALE GENOMIC DNA]</scope>
    <source>
        <strain evidence="1 2">NRRL 3884</strain>
    </source>
</reference>
<dbReference type="Proteomes" id="UP001240150">
    <property type="component" value="Chromosome"/>
</dbReference>
<sequence>MIEMEVDASALKALGAALGAEADGKKLRRDLAKEMRGALQPAAAAAKSSIMSMASSGLYSTGTPLRATIARGVKAEARLTGRSTGARVKATKKGMPREFANAPKRTNSAKGWRRRVFRSDTWVAQMGRPDWFDQPMEQSAPEARAAVVRAMGAAARRITRRV</sequence>
<evidence type="ECO:0008006" key="3">
    <source>
        <dbReference type="Google" id="ProtNLM"/>
    </source>
</evidence>
<name>A0ABY8WIN2_9ACTN</name>
<dbReference type="EMBL" id="CP126980">
    <property type="protein sequence ID" value="WIM97706.1"/>
    <property type="molecule type" value="Genomic_DNA"/>
</dbReference>
<evidence type="ECO:0000313" key="2">
    <source>
        <dbReference type="Proteomes" id="UP001240150"/>
    </source>
</evidence>
<protein>
    <recommendedName>
        <fullName evidence="3">HK97 gp10 family phage protein</fullName>
    </recommendedName>
</protein>
<gene>
    <name evidence="1" type="ORF">ACTOB_001254</name>
</gene>